<evidence type="ECO:0000313" key="2">
    <source>
        <dbReference type="EMBL" id="KAE9402438.1"/>
    </source>
</evidence>
<dbReference type="EMBL" id="ML769435">
    <property type="protein sequence ID" value="KAE9402438.1"/>
    <property type="molecule type" value="Genomic_DNA"/>
</dbReference>
<organism evidence="2 3">
    <name type="scientific">Gymnopus androsaceus JB14</name>
    <dbReference type="NCBI Taxonomy" id="1447944"/>
    <lineage>
        <taxon>Eukaryota</taxon>
        <taxon>Fungi</taxon>
        <taxon>Dikarya</taxon>
        <taxon>Basidiomycota</taxon>
        <taxon>Agaricomycotina</taxon>
        <taxon>Agaricomycetes</taxon>
        <taxon>Agaricomycetidae</taxon>
        <taxon>Agaricales</taxon>
        <taxon>Marasmiineae</taxon>
        <taxon>Omphalotaceae</taxon>
        <taxon>Gymnopus</taxon>
    </lineage>
</organism>
<dbReference type="SUPFAM" id="SSF51182">
    <property type="entry name" value="RmlC-like cupins"/>
    <property type="match status" value="1"/>
</dbReference>
<dbReference type="Proteomes" id="UP000799118">
    <property type="component" value="Unassembled WGS sequence"/>
</dbReference>
<gene>
    <name evidence="2" type="ORF">BT96DRAFT_1017663</name>
</gene>
<protein>
    <submittedName>
        <fullName evidence="2">Uncharacterized protein</fullName>
    </submittedName>
</protein>
<feature type="region of interest" description="Disordered" evidence="1">
    <location>
        <begin position="1"/>
        <end position="22"/>
    </location>
</feature>
<reference evidence="2" key="1">
    <citation type="journal article" date="2019" name="Environ. Microbiol.">
        <title>Fungal ecological strategies reflected in gene transcription - a case study of two litter decomposers.</title>
        <authorList>
            <person name="Barbi F."/>
            <person name="Kohler A."/>
            <person name="Barry K."/>
            <person name="Baskaran P."/>
            <person name="Daum C."/>
            <person name="Fauchery L."/>
            <person name="Ihrmark K."/>
            <person name="Kuo A."/>
            <person name="LaButti K."/>
            <person name="Lipzen A."/>
            <person name="Morin E."/>
            <person name="Grigoriev I.V."/>
            <person name="Henrissat B."/>
            <person name="Lindahl B."/>
            <person name="Martin F."/>
        </authorList>
    </citation>
    <scope>NUCLEOTIDE SEQUENCE</scope>
    <source>
        <strain evidence="2">JB14</strain>
    </source>
</reference>
<sequence>MSVRAFYHNSPQGEISLPQDARPVPPERLQALGWQFSMLNGDDIVKQATEIAQKYGQTKVTDVIRLPVSEPLQNVQTVEEKVIKMVKDQESKEYYAAGIDRTFLCIDGQAHYDIEDPFEKMWIRVNFTKGLLVYGPGGSHVRLTFGDSESLDVLVWLKDLPPSEINWVMEKGTENHPARLRYLKSLGIEN</sequence>
<keyword evidence="3" id="KW-1185">Reference proteome</keyword>
<accession>A0A6A4HZ12</accession>
<dbReference type="InterPro" id="IPR011051">
    <property type="entry name" value="RmlC_Cupin_sf"/>
</dbReference>
<name>A0A6A4HZ12_9AGAR</name>
<dbReference type="Gene3D" id="2.60.120.10">
    <property type="entry name" value="Jelly Rolls"/>
    <property type="match status" value="1"/>
</dbReference>
<dbReference type="InterPro" id="IPR014710">
    <property type="entry name" value="RmlC-like_jellyroll"/>
</dbReference>
<evidence type="ECO:0000313" key="3">
    <source>
        <dbReference type="Proteomes" id="UP000799118"/>
    </source>
</evidence>
<dbReference type="OrthoDB" id="2819189at2759"/>
<proteinExistence type="predicted"/>
<evidence type="ECO:0000256" key="1">
    <source>
        <dbReference type="SAM" id="MobiDB-lite"/>
    </source>
</evidence>
<dbReference type="AlphaFoldDB" id="A0A6A4HZ12"/>